<dbReference type="Gene3D" id="3.30.700.10">
    <property type="entry name" value="Glycoprotein, Type 4 Pilin"/>
    <property type="match status" value="1"/>
</dbReference>
<dbReference type="Pfam" id="PF07596">
    <property type="entry name" value="SBP_bac_10"/>
    <property type="match status" value="1"/>
</dbReference>
<dbReference type="InterPro" id="IPR045584">
    <property type="entry name" value="Pilin-like"/>
</dbReference>
<accession>A0A7V8VA96</accession>
<feature type="domain" description="DUF1559" evidence="1">
    <location>
        <begin position="36"/>
        <end position="278"/>
    </location>
</feature>
<name>A0A7V8VA96_9BACT</name>
<evidence type="ECO:0000259" key="1">
    <source>
        <dbReference type="Pfam" id="PF07596"/>
    </source>
</evidence>
<dbReference type="EMBL" id="JABRWO010000021">
    <property type="protein sequence ID" value="MBA2117838.1"/>
    <property type="molecule type" value="Genomic_DNA"/>
</dbReference>
<dbReference type="PANTHER" id="PTHR30093:SF2">
    <property type="entry name" value="TYPE II SECRETION SYSTEM PROTEIN H"/>
    <property type="match status" value="1"/>
</dbReference>
<dbReference type="NCBIfam" id="TIGR02532">
    <property type="entry name" value="IV_pilin_GFxxxE"/>
    <property type="match status" value="1"/>
</dbReference>
<dbReference type="PANTHER" id="PTHR30093">
    <property type="entry name" value="GENERAL SECRETION PATHWAY PROTEIN G"/>
    <property type="match status" value="1"/>
</dbReference>
<dbReference type="Pfam" id="PF07963">
    <property type="entry name" value="N_methyl"/>
    <property type="match status" value="1"/>
</dbReference>
<dbReference type="NCBIfam" id="TIGR04294">
    <property type="entry name" value="pre_pil_HX9DG"/>
    <property type="match status" value="1"/>
</dbReference>
<sequence>MSGRFMKNRAAFTLVELLVVIAIIGVLIALLLPAVQQAREAARRMQCNNQIKQWSLAFHNHADVKGHFPIGSQNGTFGPRQTWVITCWPYIEQSALYDRYDVTQAFHVSPHIDQSADTGLCAQFVDLYFCPSDGGNRLWKGDTYWRSRANYVVNFGNNAEATAALKSAPFMHNGKVGFRDITDGTSNTMMISEVIMAAKDTHNDERGDIFNDDIAAAWYSTHSTPNSGVDSIRVCVNEAPNPPCDTAAAKKNSARSRHPGGVNVGFGDGSVRFISDTISHSVYKALGTTQGSEVITLD</sequence>
<evidence type="ECO:0000313" key="3">
    <source>
        <dbReference type="Proteomes" id="UP000551616"/>
    </source>
</evidence>
<protein>
    <recommendedName>
        <fullName evidence="1">DUF1559 domain-containing protein</fullName>
    </recommendedName>
</protein>
<dbReference type="AlphaFoldDB" id="A0A7V8VA96"/>
<keyword evidence="3" id="KW-1185">Reference proteome</keyword>
<gene>
    <name evidence="2" type="ORF">HOV93_50440</name>
</gene>
<proteinExistence type="predicted"/>
<dbReference type="RefSeq" id="WP_207399200.1">
    <property type="nucleotide sequence ID" value="NZ_JABRWO010000021.1"/>
</dbReference>
<dbReference type="InterPro" id="IPR011453">
    <property type="entry name" value="DUF1559"/>
</dbReference>
<dbReference type="InterPro" id="IPR027558">
    <property type="entry name" value="Pre_pil_HX9DG_C"/>
</dbReference>
<dbReference type="SUPFAM" id="SSF54523">
    <property type="entry name" value="Pili subunits"/>
    <property type="match status" value="1"/>
</dbReference>
<comment type="caution">
    <text evidence="2">The sequence shown here is derived from an EMBL/GenBank/DDBJ whole genome shotgun (WGS) entry which is preliminary data.</text>
</comment>
<reference evidence="2 3" key="1">
    <citation type="submission" date="2020-05" db="EMBL/GenBank/DDBJ databases">
        <title>Bremerella alba sp. nov., a novel planctomycete isolated from the surface of the macroalga Fucus spiralis.</title>
        <authorList>
            <person name="Godinho O."/>
            <person name="Botelho R."/>
            <person name="Albuquerque L."/>
            <person name="Wiegand S."/>
            <person name="Da Costa M.S."/>
            <person name="Lobo-Da-Cunha A."/>
            <person name="Jogler C."/>
            <person name="Lage O.M."/>
        </authorList>
    </citation>
    <scope>NUCLEOTIDE SEQUENCE [LARGE SCALE GENOMIC DNA]</scope>
    <source>
        <strain evidence="2 3">FF15</strain>
    </source>
</reference>
<evidence type="ECO:0000313" key="2">
    <source>
        <dbReference type="EMBL" id="MBA2117838.1"/>
    </source>
</evidence>
<dbReference type="Proteomes" id="UP000551616">
    <property type="component" value="Unassembled WGS sequence"/>
</dbReference>
<dbReference type="InterPro" id="IPR012902">
    <property type="entry name" value="N_methyl_site"/>
</dbReference>
<organism evidence="2 3">
    <name type="scientific">Bremerella alba</name>
    <dbReference type="NCBI Taxonomy" id="980252"/>
    <lineage>
        <taxon>Bacteria</taxon>
        <taxon>Pseudomonadati</taxon>
        <taxon>Planctomycetota</taxon>
        <taxon>Planctomycetia</taxon>
        <taxon>Pirellulales</taxon>
        <taxon>Pirellulaceae</taxon>
        <taxon>Bremerella</taxon>
    </lineage>
</organism>